<organism evidence="2">
    <name type="scientific">Haptolina ericina</name>
    <dbReference type="NCBI Taxonomy" id="156174"/>
    <lineage>
        <taxon>Eukaryota</taxon>
        <taxon>Haptista</taxon>
        <taxon>Haptophyta</taxon>
        <taxon>Prymnesiophyceae</taxon>
        <taxon>Prymnesiales</taxon>
        <taxon>Prymnesiaceae</taxon>
        <taxon>Haptolina</taxon>
    </lineage>
</organism>
<evidence type="ECO:0000313" key="2">
    <source>
        <dbReference type="EMBL" id="CAE0114166.1"/>
    </source>
</evidence>
<protein>
    <submittedName>
        <fullName evidence="2">Uncharacterized protein</fullName>
    </submittedName>
</protein>
<feature type="region of interest" description="Disordered" evidence="1">
    <location>
        <begin position="206"/>
        <end position="252"/>
    </location>
</feature>
<reference evidence="2" key="1">
    <citation type="submission" date="2021-01" db="EMBL/GenBank/DDBJ databases">
        <authorList>
            <person name="Corre E."/>
            <person name="Pelletier E."/>
            <person name="Niang G."/>
            <person name="Scheremetjew M."/>
            <person name="Finn R."/>
            <person name="Kale V."/>
            <person name="Holt S."/>
            <person name="Cochrane G."/>
            <person name="Meng A."/>
            <person name="Brown T."/>
            <person name="Cohen L."/>
        </authorList>
    </citation>
    <scope>NUCLEOTIDE SEQUENCE</scope>
    <source>
        <strain evidence="2">CCMP281</strain>
    </source>
</reference>
<dbReference type="AlphaFoldDB" id="A0A7S3AUK0"/>
<feature type="compositionally biased region" description="Low complexity" evidence="1">
    <location>
        <begin position="217"/>
        <end position="228"/>
    </location>
</feature>
<name>A0A7S3AUK0_9EUKA</name>
<dbReference type="EMBL" id="HBHX01026569">
    <property type="protein sequence ID" value="CAE0114166.1"/>
    <property type="molecule type" value="Transcribed_RNA"/>
</dbReference>
<proteinExistence type="predicted"/>
<gene>
    <name evidence="2" type="ORF">HERI1096_LOCUS14840</name>
</gene>
<sequence length="265" mass="29559">MKALDPKKYGFELSYPQDWVVKSMPYIQMGLTVMKSASLAGKLTGIAVKDVAEWLDSQSEMLRQLPEAVTIQDKSVDQHQVQLQTWTKQFEGIAGSADKGFDKSLTENIGTSMKELNALLSRTHPDWQEACGLVKATCKVTDETEWVLETDKESFEKHGCALMEKVSLHVMKAEVHNQAEQTANAVVKQEEAEAKAKATAEEAEKRIQAAQKEADEANANARAKANTAQKTVGDEKKKKAATPETRKGGWFSWSRWKREEKSVDL</sequence>
<feature type="compositionally biased region" description="Basic and acidic residues" evidence="1">
    <location>
        <begin position="206"/>
        <end position="215"/>
    </location>
</feature>
<evidence type="ECO:0000256" key="1">
    <source>
        <dbReference type="SAM" id="MobiDB-lite"/>
    </source>
</evidence>
<accession>A0A7S3AUK0</accession>